<feature type="region of interest" description="Disordered" evidence="1">
    <location>
        <begin position="205"/>
        <end position="227"/>
    </location>
</feature>
<feature type="compositionally biased region" description="Polar residues" evidence="1">
    <location>
        <begin position="239"/>
        <end position="257"/>
    </location>
</feature>
<feature type="region of interest" description="Disordered" evidence="1">
    <location>
        <begin position="239"/>
        <end position="313"/>
    </location>
</feature>
<accession>A0AA38UJU2</accession>
<feature type="compositionally biased region" description="Low complexity" evidence="1">
    <location>
        <begin position="546"/>
        <end position="584"/>
    </location>
</feature>
<feature type="compositionally biased region" description="Low complexity" evidence="1">
    <location>
        <begin position="461"/>
        <end position="486"/>
    </location>
</feature>
<feature type="compositionally biased region" description="Low complexity" evidence="1">
    <location>
        <begin position="772"/>
        <end position="785"/>
    </location>
</feature>
<dbReference type="InterPro" id="IPR051937">
    <property type="entry name" value="R3H_domain_containing"/>
</dbReference>
<feature type="compositionally biased region" description="Pro residues" evidence="1">
    <location>
        <begin position="399"/>
        <end position="410"/>
    </location>
</feature>
<feature type="region of interest" description="Disordered" evidence="1">
    <location>
        <begin position="382"/>
        <end position="410"/>
    </location>
</feature>
<organism evidence="3 4">
    <name type="scientific">Lentinula raphanica</name>
    <dbReference type="NCBI Taxonomy" id="153919"/>
    <lineage>
        <taxon>Eukaryota</taxon>
        <taxon>Fungi</taxon>
        <taxon>Dikarya</taxon>
        <taxon>Basidiomycota</taxon>
        <taxon>Agaricomycotina</taxon>
        <taxon>Agaricomycetes</taxon>
        <taxon>Agaricomycetidae</taxon>
        <taxon>Agaricales</taxon>
        <taxon>Marasmiineae</taxon>
        <taxon>Omphalotaceae</taxon>
        <taxon>Lentinula</taxon>
    </lineage>
</organism>
<proteinExistence type="predicted"/>
<feature type="region of interest" description="Disordered" evidence="1">
    <location>
        <begin position="146"/>
        <end position="182"/>
    </location>
</feature>
<dbReference type="Pfam" id="PF12752">
    <property type="entry name" value="SUZ"/>
    <property type="match status" value="1"/>
</dbReference>
<dbReference type="PANTHER" id="PTHR15672">
    <property type="entry name" value="CAMP-REGULATED PHOSPHOPROTEIN 21 RELATED R3H DOMAIN CONTAINING PROTEIN"/>
    <property type="match status" value="1"/>
</dbReference>
<dbReference type="PROSITE" id="PS51673">
    <property type="entry name" value="SUZ"/>
    <property type="match status" value="1"/>
</dbReference>
<evidence type="ECO:0000256" key="1">
    <source>
        <dbReference type="SAM" id="MobiDB-lite"/>
    </source>
</evidence>
<feature type="compositionally biased region" description="Low complexity" evidence="1">
    <location>
        <begin position="275"/>
        <end position="290"/>
    </location>
</feature>
<dbReference type="PANTHER" id="PTHR15672:SF8">
    <property type="entry name" value="PROTEIN ENCORE"/>
    <property type="match status" value="1"/>
</dbReference>
<reference evidence="3" key="1">
    <citation type="submission" date="2022-08" db="EMBL/GenBank/DDBJ databases">
        <authorList>
            <consortium name="DOE Joint Genome Institute"/>
            <person name="Min B."/>
            <person name="Riley R."/>
            <person name="Sierra-Patev S."/>
            <person name="Naranjo-Ortiz M."/>
            <person name="Looney B."/>
            <person name="Konkel Z."/>
            <person name="Slot J.C."/>
            <person name="Sakamoto Y."/>
            <person name="Steenwyk J.L."/>
            <person name="Rokas A."/>
            <person name="Carro J."/>
            <person name="Camarero S."/>
            <person name="Ferreira P."/>
            <person name="Molpeceres G."/>
            <person name="Ruiz-Duenas F.J."/>
            <person name="Serrano A."/>
            <person name="Henrissat B."/>
            <person name="Drula E."/>
            <person name="Hughes K.W."/>
            <person name="Mata J.L."/>
            <person name="Ishikawa N.K."/>
            <person name="Vargas-Isla R."/>
            <person name="Ushijima S."/>
            <person name="Smith C.A."/>
            <person name="Ahrendt S."/>
            <person name="Andreopoulos W."/>
            <person name="He G."/>
            <person name="Labutti K."/>
            <person name="Lipzen A."/>
            <person name="Ng V."/>
            <person name="Sandor L."/>
            <person name="Barry K."/>
            <person name="Martinez A.T."/>
            <person name="Xiao Y."/>
            <person name="Gibbons J.G."/>
            <person name="Terashima K."/>
            <person name="Hibbett D.S."/>
            <person name="Grigoriev I.V."/>
        </authorList>
    </citation>
    <scope>NUCLEOTIDE SEQUENCE</scope>
    <source>
        <strain evidence="3">TFB9207</strain>
    </source>
</reference>
<protein>
    <recommendedName>
        <fullName evidence="2">SUZ domain-containing protein</fullName>
    </recommendedName>
</protein>
<dbReference type="Proteomes" id="UP001163846">
    <property type="component" value="Unassembled WGS sequence"/>
</dbReference>
<dbReference type="EMBL" id="MU805963">
    <property type="protein sequence ID" value="KAJ3843975.1"/>
    <property type="molecule type" value="Genomic_DNA"/>
</dbReference>
<dbReference type="CDD" id="cd02642">
    <property type="entry name" value="R3H_encore_like"/>
    <property type="match status" value="1"/>
</dbReference>
<feature type="compositionally biased region" description="Acidic residues" evidence="1">
    <location>
        <begin position="151"/>
        <end position="160"/>
    </location>
</feature>
<feature type="region of interest" description="Disordered" evidence="1">
    <location>
        <begin position="1"/>
        <end position="29"/>
    </location>
</feature>
<dbReference type="InterPro" id="IPR036867">
    <property type="entry name" value="R3H_dom_sf"/>
</dbReference>
<evidence type="ECO:0000259" key="2">
    <source>
        <dbReference type="PROSITE" id="PS51673"/>
    </source>
</evidence>
<feature type="compositionally biased region" description="Low complexity" evidence="1">
    <location>
        <begin position="211"/>
        <end position="226"/>
    </location>
</feature>
<dbReference type="Gene3D" id="3.30.1370.50">
    <property type="entry name" value="R3H-like domain"/>
    <property type="match status" value="1"/>
</dbReference>
<name>A0AA38UJU2_9AGAR</name>
<evidence type="ECO:0000313" key="3">
    <source>
        <dbReference type="EMBL" id="KAJ3843975.1"/>
    </source>
</evidence>
<feature type="compositionally biased region" description="Low complexity" evidence="1">
    <location>
        <begin position="13"/>
        <end position="29"/>
    </location>
</feature>
<gene>
    <name evidence="3" type="ORF">F5878DRAFT_526722</name>
</gene>
<comment type="caution">
    <text evidence="3">The sequence shown here is derived from an EMBL/GenBank/DDBJ whole genome shotgun (WGS) entry which is preliminary data.</text>
</comment>
<sequence length="785" mass="83938">MPFTSLSAYAHGSQGDLSTSSSSSEGLTSDVDPQILEALRGKDRIYVLRLGELMEELISEKRPRAELTAASSYQRLLLHRCCNYYKLTVSYDPITKGYSALLVTESQIPPRRLAELVPPEPTTHPAFKIMQRSPNDRRVKTYSHAGSVAGEDADLSDIEPSEAGSIGGRSSATGGSNKKRMTLEEREAAYNEARSRIFMDFDEPSKDKEMSASSSSVSVASSSAGGSCFGDAEDSIDSLATESERSGPSFNKRNNPSIRAPGSRPLRSSAQPFTSNGSGSSRNSRAPSPAFIYPSLYEPPATDSFDPNSAHAQYPSTPYGYPYSAPAQPSPYPLQPYPYYNPYAPLPPSHSPSEPMAEVYPPPPPMMYNPYMWAGGNMSSLHSAPPLQPQNAGPGALPGHPPPPPLPQQYPPPPFMQHPHGYGYPMPGYYTPPGDQSMTAPSHSTGQLFDERSMSVPISSTANGTNHNGTHGHNNKNFNRNGNRHGASNANPKPQPAPLSRTALSYGPGVGMGGTMVNMNSGTIGNNGGETTGPRLQSMRRQSNTSNGSSSGAYRSSNSDEASSIASSSTSSSSRRTYTSTASSQHPLPARPDWAVGLKPDSTLHSTHPNRHHDNGSPRHGPSHPRTPNGTGHPNNIPRRSSQQPQPNASLHSQDFPPLNSVSTPERRPTAGGVWTNPSRSVMTSPALGLAGPGNALVQHLNPAPTAPPNDSEVDTRAQAEDGFRRPPPRAAELYNPKISKRSNPMQVQGEKSRDSSLNDQLKGLSLEDGQSYTTHTRTGSGSSS</sequence>
<dbReference type="AlphaFoldDB" id="A0AA38UJU2"/>
<dbReference type="GO" id="GO:0003676">
    <property type="term" value="F:nucleic acid binding"/>
    <property type="evidence" value="ECO:0007669"/>
    <property type="project" value="InterPro"/>
</dbReference>
<keyword evidence="4" id="KW-1185">Reference proteome</keyword>
<feature type="domain" description="SUZ" evidence="2">
    <location>
        <begin position="107"/>
        <end position="202"/>
    </location>
</feature>
<feature type="compositionally biased region" description="Basic and acidic residues" evidence="1">
    <location>
        <begin position="714"/>
        <end position="725"/>
    </location>
</feature>
<dbReference type="GO" id="GO:0006012">
    <property type="term" value="P:galactose metabolic process"/>
    <property type="evidence" value="ECO:0007669"/>
    <property type="project" value="TreeGrafter"/>
</dbReference>
<feature type="compositionally biased region" description="Polar residues" evidence="1">
    <location>
        <begin position="626"/>
        <end position="653"/>
    </location>
</feature>
<dbReference type="SUPFAM" id="SSF82708">
    <property type="entry name" value="R3H domain"/>
    <property type="match status" value="1"/>
</dbReference>
<evidence type="ECO:0000313" key="4">
    <source>
        <dbReference type="Proteomes" id="UP001163846"/>
    </source>
</evidence>
<feature type="region of interest" description="Disordered" evidence="1">
    <location>
        <begin position="457"/>
        <end position="785"/>
    </location>
</feature>
<feature type="compositionally biased region" description="Low complexity" evidence="1">
    <location>
        <begin position="515"/>
        <end position="524"/>
    </location>
</feature>
<dbReference type="InterPro" id="IPR024771">
    <property type="entry name" value="SUZ"/>
</dbReference>